<dbReference type="SUPFAM" id="SSF88659">
    <property type="entry name" value="Sigma3 and sigma4 domains of RNA polymerase sigma factors"/>
    <property type="match status" value="1"/>
</dbReference>
<protein>
    <submittedName>
        <fullName evidence="2">ATPase</fullName>
    </submittedName>
</protein>
<dbReference type="EMBL" id="LT599584">
    <property type="protein sequence ID" value="SBW85043.1"/>
    <property type="molecule type" value="Genomic_DNA"/>
</dbReference>
<dbReference type="InterPro" id="IPR013324">
    <property type="entry name" value="RNA_pol_sigma_r3/r4-like"/>
</dbReference>
<dbReference type="InterPro" id="IPR036388">
    <property type="entry name" value="WH-like_DNA-bd_sf"/>
</dbReference>
<evidence type="ECO:0000313" key="2">
    <source>
        <dbReference type="EMBL" id="SBW85043.1"/>
    </source>
</evidence>
<dbReference type="Proteomes" id="UP000245431">
    <property type="component" value="Chromosome PVE_r2"/>
</dbReference>
<evidence type="ECO:0000313" key="3">
    <source>
        <dbReference type="Proteomes" id="UP000245431"/>
    </source>
</evidence>
<name>A0A1D3K9I7_PSEVE</name>
<feature type="region of interest" description="Disordered" evidence="1">
    <location>
        <begin position="192"/>
        <end position="211"/>
    </location>
</feature>
<dbReference type="AlphaFoldDB" id="A0A1D3K9I7"/>
<proteinExistence type="predicted"/>
<sequence>MFGKADHPPCHLNFVKVSQQVRRNLTMLGCYILSKPLTDRAKAQDRGLVVVSPLHKVKLDGTPYYRRPAVEAEVQELSALTPLDLEARACIRGYTSSGFVSSEALVHFVRHAVAGAHRDKLTERLLERVLLLTPRAEDSGGSAASLTKVNIRDDVMDHFVDLLLSDREEYDDRLDYYEINFNSAIARDRKDASARHWKHENRSEQLGNDEEETPHALDAIDASYDPFDQHELNQKIYRALLDEAIDGLPEFQRRIIEMLRHDIPIESKDPTVLTISKALDKSEKTIRTHRDKAFATLRARLVAKGNL</sequence>
<evidence type="ECO:0000256" key="1">
    <source>
        <dbReference type="SAM" id="MobiDB-lite"/>
    </source>
</evidence>
<dbReference type="Gene3D" id="1.10.10.10">
    <property type="entry name" value="Winged helix-like DNA-binding domain superfamily/Winged helix DNA-binding domain"/>
    <property type="match status" value="1"/>
</dbReference>
<gene>
    <name evidence="2" type="ORF">PVE_R2G1018</name>
</gene>
<reference evidence="3" key="1">
    <citation type="submission" date="2016-07" db="EMBL/GenBank/DDBJ databases">
        <authorList>
            <person name="Florea S."/>
            <person name="Webb J.S."/>
            <person name="Jaromczyk J."/>
            <person name="Schardl C.L."/>
        </authorList>
    </citation>
    <scope>NUCLEOTIDE SEQUENCE [LARGE SCALE GENOMIC DNA]</scope>
    <source>
        <strain evidence="3">1YdBTEX2</strain>
    </source>
</reference>
<organism evidence="2 3">
    <name type="scientific">Pseudomonas veronii 1YdBTEX2</name>
    <dbReference type="NCBI Taxonomy" id="1295141"/>
    <lineage>
        <taxon>Bacteria</taxon>
        <taxon>Pseudomonadati</taxon>
        <taxon>Pseudomonadota</taxon>
        <taxon>Gammaproteobacteria</taxon>
        <taxon>Pseudomonadales</taxon>
        <taxon>Pseudomonadaceae</taxon>
        <taxon>Pseudomonas</taxon>
    </lineage>
</organism>
<accession>A0A1D3K9I7</accession>